<proteinExistence type="inferred from homology"/>
<comment type="similarity">
    <text evidence="1">Belongs to the non-flavoprotein flavin reductase family.</text>
</comment>
<dbReference type="PANTHER" id="PTHR30466:SF11">
    <property type="entry name" value="FLAVIN-DEPENDENT MONOOXYGENASE, REDUCTASE SUBUNIT HSAB"/>
    <property type="match status" value="1"/>
</dbReference>
<evidence type="ECO:0000256" key="1">
    <source>
        <dbReference type="ARBA" id="ARBA00008898"/>
    </source>
</evidence>
<gene>
    <name evidence="4" type="ORF">ACFFP1_21075</name>
</gene>
<dbReference type="InterPro" id="IPR002563">
    <property type="entry name" value="Flavin_Rdtase-like_dom"/>
</dbReference>
<evidence type="ECO:0000313" key="5">
    <source>
        <dbReference type="Proteomes" id="UP001589702"/>
    </source>
</evidence>
<sequence>MTAYLADPDFGDLVHPDFGMPTRKDPSEFRTVLGHFVTGLTIVTAMTDDGPVGFTCQSFTSLSLDPPLVVLCVSNTSSTWPRIREAGRFCINVLSARQRALSDKFARSQTDKFSGVSFDLSPNGAPYLPGAVAWIDCDLEVEHPGGDHTIAVGAVRSLGAQPGARPLLFHRGKYSEVGGKVQG</sequence>
<dbReference type="Gene3D" id="2.30.110.10">
    <property type="entry name" value="Electron Transport, Fmn-binding Protein, Chain A"/>
    <property type="match status" value="1"/>
</dbReference>
<evidence type="ECO:0000313" key="4">
    <source>
        <dbReference type="EMBL" id="MFB9821971.1"/>
    </source>
</evidence>
<dbReference type="PANTHER" id="PTHR30466">
    <property type="entry name" value="FLAVIN REDUCTASE"/>
    <property type="match status" value="1"/>
</dbReference>
<keyword evidence="2 4" id="KW-0560">Oxidoreductase</keyword>
<dbReference type="Pfam" id="PF01613">
    <property type="entry name" value="Flavin_Reduct"/>
    <property type="match status" value="1"/>
</dbReference>
<dbReference type="RefSeq" id="WP_308193829.1">
    <property type="nucleotide sequence ID" value="NZ_BAAAWN010000001.1"/>
</dbReference>
<name>A0ABV5Y4P8_ARTRM</name>
<reference evidence="4 5" key="1">
    <citation type="submission" date="2024-09" db="EMBL/GenBank/DDBJ databases">
        <authorList>
            <person name="Sun Q."/>
            <person name="Mori K."/>
        </authorList>
    </citation>
    <scope>NUCLEOTIDE SEQUENCE [LARGE SCALE GENOMIC DNA]</scope>
    <source>
        <strain evidence="4 5">JCM 1334</strain>
    </source>
</reference>
<evidence type="ECO:0000256" key="2">
    <source>
        <dbReference type="ARBA" id="ARBA00023002"/>
    </source>
</evidence>
<feature type="domain" description="Flavin reductase like" evidence="3">
    <location>
        <begin position="33"/>
        <end position="176"/>
    </location>
</feature>
<accession>A0ABV5Y4P8</accession>
<keyword evidence="5" id="KW-1185">Reference proteome</keyword>
<dbReference type="InterPro" id="IPR050268">
    <property type="entry name" value="NADH-dep_flavin_reductase"/>
</dbReference>
<dbReference type="SUPFAM" id="SSF50475">
    <property type="entry name" value="FMN-binding split barrel"/>
    <property type="match status" value="1"/>
</dbReference>
<dbReference type="SMART" id="SM00903">
    <property type="entry name" value="Flavin_Reduct"/>
    <property type="match status" value="1"/>
</dbReference>
<dbReference type="EC" id="1.-.-.-" evidence="4"/>
<evidence type="ECO:0000259" key="3">
    <source>
        <dbReference type="SMART" id="SM00903"/>
    </source>
</evidence>
<organism evidence="4 5">
    <name type="scientific">Arthrobacter ramosus</name>
    <dbReference type="NCBI Taxonomy" id="1672"/>
    <lineage>
        <taxon>Bacteria</taxon>
        <taxon>Bacillati</taxon>
        <taxon>Actinomycetota</taxon>
        <taxon>Actinomycetes</taxon>
        <taxon>Micrococcales</taxon>
        <taxon>Micrococcaceae</taxon>
        <taxon>Arthrobacter</taxon>
    </lineage>
</organism>
<dbReference type="Proteomes" id="UP001589702">
    <property type="component" value="Unassembled WGS sequence"/>
</dbReference>
<dbReference type="GO" id="GO:0016491">
    <property type="term" value="F:oxidoreductase activity"/>
    <property type="evidence" value="ECO:0007669"/>
    <property type="project" value="UniProtKB-KW"/>
</dbReference>
<protein>
    <submittedName>
        <fullName evidence="4">Flavin reductase family protein</fullName>
        <ecNumber evidence="4">1.-.-.-</ecNumber>
    </submittedName>
</protein>
<comment type="caution">
    <text evidence="4">The sequence shown here is derived from an EMBL/GenBank/DDBJ whole genome shotgun (WGS) entry which is preliminary data.</text>
</comment>
<dbReference type="EMBL" id="JBHMBC010000039">
    <property type="protein sequence ID" value="MFB9821971.1"/>
    <property type="molecule type" value="Genomic_DNA"/>
</dbReference>
<dbReference type="InterPro" id="IPR012349">
    <property type="entry name" value="Split_barrel_FMN-bd"/>
</dbReference>